<dbReference type="Pfam" id="PF13624">
    <property type="entry name" value="SurA_N_3"/>
    <property type="match status" value="1"/>
</dbReference>
<dbReference type="InterPro" id="IPR027304">
    <property type="entry name" value="Trigger_fact/SurA_dom_sf"/>
</dbReference>
<evidence type="ECO:0000256" key="7">
    <source>
        <dbReference type="ARBA" id="ARBA00023186"/>
    </source>
</evidence>
<evidence type="ECO:0000256" key="5">
    <source>
        <dbReference type="ARBA" id="ARBA00022989"/>
    </source>
</evidence>
<dbReference type="Pfam" id="PF13616">
    <property type="entry name" value="Rotamase_3"/>
    <property type="match status" value="1"/>
</dbReference>
<dbReference type="Gene3D" id="1.10.4030.10">
    <property type="entry name" value="Porin chaperone SurA, peptide-binding domain"/>
    <property type="match status" value="1"/>
</dbReference>
<dbReference type="GO" id="GO:0003755">
    <property type="term" value="F:peptidyl-prolyl cis-trans isomerase activity"/>
    <property type="evidence" value="ECO:0007669"/>
    <property type="project" value="InterPro"/>
</dbReference>
<evidence type="ECO:0000256" key="8">
    <source>
        <dbReference type="ARBA" id="ARBA00038408"/>
    </source>
</evidence>
<evidence type="ECO:0000256" key="10">
    <source>
        <dbReference type="ARBA" id="ARBA00042775"/>
    </source>
</evidence>
<evidence type="ECO:0000256" key="9">
    <source>
        <dbReference type="ARBA" id="ARBA00040743"/>
    </source>
</evidence>
<keyword evidence="4 11" id="KW-0812">Transmembrane</keyword>
<evidence type="ECO:0000256" key="6">
    <source>
        <dbReference type="ARBA" id="ARBA00023136"/>
    </source>
</evidence>
<dbReference type="InterPro" id="IPR000297">
    <property type="entry name" value="PPIase_PpiC"/>
</dbReference>
<evidence type="ECO:0000256" key="2">
    <source>
        <dbReference type="ARBA" id="ARBA00022475"/>
    </source>
</evidence>
<comment type="subcellular location">
    <subcellularLocation>
        <location evidence="1">Cell inner membrane</location>
        <topology evidence="1">Single-pass type II membrane protein</topology>
        <orientation evidence="1">Periplasmic side</orientation>
    </subcellularLocation>
</comment>
<accession>A0A382B118</accession>
<dbReference type="InterPro" id="IPR052029">
    <property type="entry name" value="PpiD_chaperone"/>
</dbReference>
<dbReference type="PROSITE" id="PS01096">
    <property type="entry name" value="PPIC_PPIASE_1"/>
    <property type="match status" value="1"/>
</dbReference>
<dbReference type="PANTHER" id="PTHR47529:SF1">
    <property type="entry name" value="PERIPLASMIC CHAPERONE PPID"/>
    <property type="match status" value="1"/>
</dbReference>
<dbReference type="PROSITE" id="PS50198">
    <property type="entry name" value="PPIC_PPIASE_2"/>
    <property type="match status" value="1"/>
</dbReference>
<keyword evidence="6 11" id="KW-0472">Membrane</keyword>
<evidence type="ECO:0000256" key="4">
    <source>
        <dbReference type="ARBA" id="ARBA00022692"/>
    </source>
</evidence>
<dbReference type="InterPro" id="IPR023058">
    <property type="entry name" value="PPIase_PpiC_CS"/>
</dbReference>
<feature type="domain" description="PpiC" evidence="12">
    <location>
        <begin position="263"/>
        <end position="353"/>
    </location>
</feature>
<protein>
    <recommendedName>
        <fullName evidence="9">Periplasmic chaperone PpiD</fullName>
    </recommendedName>
    <alternativeName>
        <fullName evidence="10">Periplasmic folding chaperone</fullName>
    </alternativeName>
</protein>
<evidence type="ECO:0000256" key="11">
    <source>
        <dbReference type="SAM" id="Phobius"/>
    </source>
</evidence>
<sequence>MLGKIRNKSKGWIAYLIVGLITIPFALFGIQSYIGSSSNSIIASVDGEEIALATYYKRLNLEQRNLQQQLGSNYSSEVDATLRQMMIDGMIQEKLLENYANSLKLVTLDEEVRAIIQSNELFQVDGVFSEERYSQLLRLNNYTPLSYEQSQVELMKQDQIKRNLTHSAFLTSQQIERFKALAGQQRYASFIVLSTEKYQDQISVTQEQVIEYFDTNQSSFVELPKIKVNYVELSLDDIEEQEAADDETLRSLYDEDKELFTNPEQRSAQHILVEERELAESLLVEIQQGADFSELARIHSIDTSTKDSGGDLGYFERDIMVPEFDKVVFKMGIGELSKVVETDFGFHIIKLTEIQLENIKSFEESREQLVLLHQKKAAQQKLYSLQEELGNLAYEDPLDFVAEQLDLELKTSDYFSRTSEEYEEQFVATAYSDLVLNEGENSDVIELDQSRFIVMNLADQIPERQKTLDEVQTQITDILKTIEAKKIIDDLAANISSSLSNSDNNKAEALIAENELEWSEPNWISRNSELPLNMTSMIFKMTKPITGESVYSSNSLNENFSIVIDLKDVRVSEEIVDESISDGYLNEELNELFINLIKELKDSAEIKVYSELL</sequence>
<keyword evidence="3" id="KW-0997">Cell inner membrane</keyword>
<keyword evidence="2" id="KW-1003">Cell membrane</keyword>
<feature type="transmembrane region" description="Helical" evidence="11">
    <location>
        <begin position="12"/>
        <end position="34"/>
    </location>
</feature>
<name>A0A382B118_9ZZZZ</name>
<dbReference type="SUPFAM" id="SSF109998">
    <property type="entry name" value="Triger factor/SurA peptide-binding domain-like"/>
    <property type="match status" value="1"/>
</dbReference>
<organism evidence="13">
    <name type="scientific">marine metagenome</name>
    <dbReference type="NCBI Taxonomy" id="408172"/>
    <lineage>
        <taxon>unclassified sequences</taxon>
        <taxon>metagenomes</taxon>
        <taxon>ecological metagenomes</taxon>
    </lineage>
</organism>
<dbReference type="InterPro" id="IPR046357">
    <property type="entry name" value="PPIase_dom_sf"/>
</dbReference>
<reference evidence="13" key="1">
    <citation type="submission" date="2018-05" db="EMBL/GenBank/DDBJ databases">
        <authorList>
            <person name="Lanie J.A."/>
            <person name="Ng W.-L."/>
            <person name="Kazmierczak K.M."/>
            <person name="Andrzejewski T.M."/>
            <person name="Davidsen T.M."/>
            <person name="Wayne K.J."/>
            <person name="Tettelin H."/>
            <person name="Glass J.I."/>
            <person name="Rusch D."/>
            <person name="Podicherti R."/>
            <person name="Tsui H.-C.T."/>
            <person name="Winkler M.E."/>
        </authorList>
    </citation>
    <scope>NUCLEOTIDE SEQUENCE</scope>
</reference>
<keyword evidence="7" id="KW-0143">Chaperone</keyword>
<dbReference type="EMBL" id="UINC01027662">
    <property type="protein sequence ID" value="SVB07284.1"/>
    <property type="molecule type" value="Genomic_DNA"/>
</dbReference>
<dbReference type="GO" id="GO:0005886">
    <property type="term" value="C:plasma membrane"/>
    <property type="evidence" value="ECO:0007669"/>
    <property type="project" value="UniProtKB-SubCell"/>
</dbReference>
<evidence type="ECO:0000259" key="12">
    <source>
        <dbReference type="PROSITE" id="PS50198"/>
    </source>
</evidence>
<dbReference type="PANTHER" id="PTHR47529">
    <property type="entry name" value="PEPTIDYL-PROLYL CIS-TRANS ISOMERASE D"/>
    <property type="match status" value="1"/>
</dbReference>
<proteinExistence type="inferred from homology"/>
<dbReference type="Gene3D" id="3.10.50.40">
    <property type="match status" value="1"/>
</dbReference>
<keyword evidence="5 11" id="KW-1133">Transmembrane helix</keyword>
<evidence type="ECO:0000256" key="3">
    <source>
        <dbReference type="ARBA" id="ARBA00022519"/>
    </source>
</evidence>
<evidence type="ECO:0000256" key="1">
    <source>
        <dbReference type="ARBA" id="ARBA00004382"/>
    </source>
</evidence>
<dbReference type="SUPFAM" id="SSF54534">
    <property type="entry name" value="FKBP-like"/>
    <property type="match status" value="1"/>
</dbReference>
<dbReference type="AlphaFoldDB" id="A0A382B118"/>
<evidence type="ECO:0000313" key="13">
    <source>
        <dbReference type="EMBL" id="SVB07284.1"/>
    </source>
</evidence>
<comment type="similarity">
    <text evidence="8">Belongs to the PpiD chaperone family.</text>
</comment>
<gene>
    <name evidence="13" type="ORF">METZ01_LOCUS160138</name>
</gene>